<proteinExistence type="predicted"/>
<feature type="domain" description="SLH" evidence="2">
    <location>
        <begin position="251"/>
        <end position="310"/>
    </location>
</feature>
<evidence type="ECO:0000256" key="1">
    <source>
        <dbReference type="SAM" id="MobiDB-lite"/>
    </source>
</evidence>
<dbReference type="OrthoDB" id="1723494at2"/>
<dbReference type="RefSeq" id="WP_063184708.1">
    <property type="nucleotide sequence ID" value="NZ_LQRA01000070.1"/>
</dbReference>
<dbReference type="InterPro" id="IPR001119">
    <property type="entry name" value="SLH_dom"/>
</dbReference>
<feature type="compositionally biased region" description="Gly residues" evidence="1">
    <location>
        <begin position="1"/>
        <end position="24"/>
    </location>
</feature>
<feature type="non-terminal residue" evidence="3">
    <location>
        <position position="1"/>
    </location>
</feature>
<dbReference type="AlphaFoldDB" id="A0A165QPG7"/>
<organism evidence="3 4">
    <name type="scientific">Paenibacillus elgii</name>
    <dbReference type="NCBI Taxonomy" id="189691"/>
    <lineage>
        <taxon>Bacteria</taxon>
        <taxon>Bacillati</taxon>
        <taxon>Bacillota</taxon>
        <taxon>Bacilli</taxon>
        <taxon>Bacillales</taxon>
        <taxon>Paenibacillaceae</taxon>
        <taxon>Paenibacillus</taxon>
    </lineage>
</organism>
<dbReference type="PANTHER" id="PTHR43308">
    <property type="entry name" value="OUTER MEMBRANE PROTEIN ALPHA-RELATED"/>
    <property type="match status" value="1"/>
</dbReference>
<dbReference type="eggNOG" id="COG2755">
    <property type="taxonomic scope" value="Bacteria"/>
</dbReference>
<comment type="caution">
    <text evidence="3">The sequence shown here is derived from an EMBL/GenBank/DDBJ whole genome shotgun (WGS) entry which is preliminary data.</text>
</comment>
<dbReference type="PANTHER" id="PTHR43308:SF5">
    <property type="entry name" value="S-LAYER PROTEIN _ PEPTIDOGLYCAN ENDO-BETA-N-ACETYLGLUCOSAMINIDASE"/>
    <property type="match status" value="1"/>
</dbReference>
<dbReference type="Pfam" id="PF00395">
    <property type="entry name" value="SLH"/>
    <property type="match status" value="3"/>
</dbReference>
<dbReference type="STRING" id="1007103.GCA_000213315_03549"/>
<gene>
    <name evidence="3" type="ORF">AV654_26080</name>
</gene>
<dbReference type="EMBL" id="LQRA01000070">
    <property type="protein sequence ID" value="KZE75924.1"/>
    <property type="molecule type" value="Genomic_DNA"/>
</dbReference>
<sequence>GGGNNGGGDNGGGNNGEGNNGGGSSDSDSSSTGSTGGTGGKPTDGVGKPNVPAAKPGAVLEATGGKLDADTLKEAFRANSGVEVKFTGEKLELAAAGLSDASRKNGATLAVTGDSGRYTLPLDALKLEALARQLGSAVSDMSIRFAIKKLSGSERNEIKLAANGASVADGVHLSVEAANKEGRTVPVSFGSAPITYQLLLGQAVDRSKATGVLYDPATKRVRFVPTLFDTRNGQTAATLKRSGNGTFAIIEMNKSFADMANHWAQADVELLANKLVVEGVSDNRFEGDRPITRSEFAALLVRALGLSPVTAQGGFNDVAPGAWYAEDVAAAAAAGLISGYEDGSFRPDRQIKREEQAAMLIRAMSYAGLETQLSQAKQSEVLAPFKDGGRLGWAKAEVAAAIHAGLMNGMTAETLEADGIATRAQSVVMLKRFLSKANYIN</sequence>
<dbReference type="InterPro" id="IPR051465">
    <property type="entry name" value="Cell_Envelope_Struct_Comp"/>
</dbReference>
<evidence type="ECO:0000313" key="3">
    <source>
        <dbReference type="EMBL" id="KZE75924.1"/>
    </source>
</evidence>
<reference evidence="4" key="1">
    <citation type="submission" date="2016-01" db="EMBL/GenBank/DDBJ databases">
        <title>Draft genome of Chromobacterium sp. F49.</title>
        <authorList>
            <person name="Hong K.W."/>
        </authorList>
    </citation>
    <scope>NUCLEOTIDE SEQUENCE [LARGE SCALE GENOMIC DNA]</scope>
    <source>
        <strain evidence="4">M63</strain>
    </source>
</reference>
<dbReference type="PROSITE" id="PS51272">
    <property type="entry name" value="SLH"/>
    <property type="match status" value="3"/>
</dbReference>
<keyword evidence="4" id="KW-1185">Reference proteome</keyword>
<feature type="domain" description="SLH" evidence="2">
    <location>
        <begin position="381"/>
        <end position="441"/>
    </location>
</feature>
<evidence type="ECO:0000313" key="4">
    <source>
        <dbReference type="Proteomes" id="UP000076563"/>
    </source>
</evidence>
<accession>A0A165QPG7</accession>
<protein>
    <recommendedName>
        <fullName evidence="2">SLH domain-containing protein</fullName>
    </recommendedName>
</protein>
<dbReference type="Proteomes" id="UP000076563">
    <property type="component" value="Unassembled WGS sequence"/>
</dbReference>
<feature type="domain" description="SLH" evidence="2">
    <location>
        <begin position="311"/>
        <end position="374"/>
    </location>
</feature>
<evidence type="ECO:0000259" key="2">
    <source>
        <dbReference type="PROSITE" id="PS51272"/>
    </source>
</evidence>
<feature type="region of interest" description="Disordered" evidence="1">
    <location>
        <begin position="1"/>
        <end position="56"/>
    </location>
</feature>
<name>A0A165QPG7_9BACL</name>